<feature type="transmembrane region" description="Helical" evidence="8">
    <location>
        <begin position="124"/>
        <end position="145"/>
    </location>
</feature>
<dbReference type="PROSITE" id="PS50928">
    <property type="entry name" value="ABC_TM1"/>
    <property type="match status" value="1"/>
</dbReference>
<comment type="subcellular location">
    <subcellularLocation>
        <location evidence="1 8">Cell membrane</location>
        <topology evidence="1 8">Multi-pass membrane protein</topology>
    </subcellularLocation>
</comment>
<evidence type="ECO:0000256" key="5">
    <source>
        <dbReference type="ARBA" id="ARBA00022692"/>
    </source>
</evidence>
<feature type="transmembrane region" description="Helical" evidence="8">
    <location>
        <begin position="185"/>
        <end position="204"/>
    </location>
</feature>
<dbReference type="KEGG" id="fpf:DCC35_17665"/>
<keyword evidence="3 8" id="KW-0813">Transport</keyword>
<feature type="transmembrane region" description="Helical" evidence="8">
    <location>
        <begin position="73"/>
        <end position="94"/>
    </location>
</feature>
<evidence type="ECO:0000256" key="6">
    <source>
        <dbReference type="ARBA" id="ARBA00022989"/>
    </source>
</evidence>
<evidence type="ECO:0000313" key="10">
    <source>
        <dbReference type="EMBL" id="QCK16427.1"/>
    </source>
</evidence>
<organism evidence="10 11">
    <name type="scientific">Mangrovivirga cuniculi</name>
    <dbReference type="NCBI Taxonomy" id="2715131"/>
    <lineage>
        <taxon>Bacteria</taxon>
        <taxon>Pseudomonadati</taxon>
        <taxon>Bacteroidota</taxon>
        <taxon>Cytophagia</taxon>
        <taxon>Cytophagales</taxon>
        <taxon>Mangrovivirgaceae</taxon>
        <taxon>Mangrovivirga</taxon>
    </lineage>
</organism>
<protein>
    <submittedName>
        <fullName evidence="10">Sulfate ABC transporter permease</fullName>
    </submittedName>
</protein>
<sequence length="261" mass="29352">MAGLVYAFLYSLGIIGVLSKGMTFQYWNEILSSGFIMSLLYSLFIGIITIIISFFLAYFIYPLFKDRFGRGQLILFVPLSIPPMVWAFFHYLIFTGGGFISRLSYQLGLINVPGDFPVLVNDNLGSIVILTHVVMAFPFFVLYFIRVHNSEKIDSLITLAKNFGASNLEAGLKVRFPILFIKSKVLLILYLVFVAGSYEVPLLLGSQSPRMITVFILDKMQRFDLSDKPVAYGSAFLYALIVLIIVLFSLKKSVKADDGRI</sequence>
<reference evidence="10 11" key="1">
    <citation type="submission" date="2018-04" db="EMBL/GenBank/DDBJ databases">
        <title>Complete genome uncultured novel isolate.</title>
        <authorList>
            <person name="Merlino G."/>
        </authorList>
    </citation>
    <scope>NUCLEOTIDE SEQUENCE [LARGE SCALE GENOMIC DNA]</scope>
    <source>
        <strain evidence="11">R1DC9</strain>
    </source>
</reference>
<dbReference type="PANTHER" id="PTHR42929">
    <property type="entry name" value="INNER MEMBRANE ABC TRANSPORTER PERMEASE PROTEIN YDCU-RELATED-RELATED"/>
    <property type="match status" value="1"/>
</dbReference>
<feature type="transmembrane region" description="Helical" evidence="8">
    <location>
        <begin position="7"/>
        <end position="27"/>
    </location>
</feature>
<evidence type="ECO:0000259" key="9">
    <source>
        <dbReference type="PROSITE" id="PS50928"/>
    </source>
</evidence>
<accession>A0A4D7JP44</accession>
<comment type="similarity">
    <text evidence="2">Belongs to the binding-protein-dependent transport system permease family. CysTW subfamily.</text>
</comment>
<evidence type="ECO:0000256" key="3">
    <source>
        <dbReference type="ARBA" id="ARBA00022448"/>
    </source>
</evidence>
<evidence type="ECO:0000256" key="2">
    <source>
        <dbReference type="ARBA" id="ARBA00007069"/>
    </source>
</evidence>
<dbReference type="SUPFAM" id="SSF161098">
    <property type="entry name" value="MetI-like"/>
    <property type="match status" value="1"/>
</dbReference>
<dbReference type="AlphaFoldDB" id="A0A4D7JP44"/>
<keyword evidence="4" id="KW-1003">Cell membrane</keyword>
<dbReference type="EMBL" id="CP028923">
    <property type="protein sequence ID" value="QCK16427.1"/>
    <property type="molecule type" value="Genomic_DNA"/>
</dbReference>
<gene>
    <name evidence="10" type="ORF">DCC35_17665</name>
</gene>
<keyword evidence="6 8" id="KW-1133">Transmembrane helix</keyword>
<proteinExistence type="inferred from homology"/>
<keyword evidence="5 8" id="KW-0812">Transmembrane</keyword>
<keyword evidence="7 8" id="KW-0472">Membrane</keyword>
<dbReference type="InterPro" id="IPR000515">
    <property type="entry name" value="MetI-like"/>
</dbReference>
<evidence type="ECO:0000256" key="8">
    <source>
        <dbReference type="RuleBase" id="RU363032"/>
    </source>
</evidence>
<dbReference type="Proteomes" id="UP000298616">
    <property type="component" value="Chromosome"/>
</dbReference>
<feature type="domain" description="ABC transmembrane type-1" evidence="9">
    <location>
        <begin position="35"/>
        <end position="249"/>
    </location>
</feature>
<dbReference type="GO" id="GO:0005886">
    <property type="term" value="C:plasma membrane"/>
    <property type="evidence" value="ECO:0007669"/>
    <property type="project" value="UniProtKB-SubCell"/>
</dbReference>
<evidence type="ECO:0000313" key="11">
    <source>
        <dbReference type="Proteomes" id="UP000298616"/>
    </source>
</evidence>
<dbReference type="PANTHER" id="PTHR42929:SF1">
    <property type="entry name" value="INNER MEMBRANE ABC TRANSPORTER PERMEASE PROTEIN YDCU-RELATED"/>
    <property type="match status" value="1"/>
</dbReference>
<dbReference type="Gene3D" id="1.10.3720.10">
    <property type="entry name" value="MetI-like"/>
    <property type="match status" value="1"/>
</dbReference>
<dbReference type="InterPro" id="IPR035906">
    <property type="entry name" value="MetI-like_sf"/>
</dbReference>
<feature type="transmembrane region" description="Helical" evidence="8">
    <location>
        <begin position="39"/>
        <end position="61"/>
    </location>
</feature>
<feature type="transmembrane region" description="Helical" evidence="8">
    <location>
        <begin position="230"/>
        <end position="250"/>
    </location>
</feature>
<keyword evidence="11" id="KW-1185">Reference proteome</keyword>
<evidence type="ECO:0000256" key="1">
    <source>
        <dbReference type="ARBA" id="ARBA00004651"/>
    </source>
</evidence>
<evidence type="ECO:0000256" key="4">
    <source>
        <dbReference type="ARBA" id="ARBA00022475"/>
    </source>
</evidence>
<name>A0A4D7JP44_9BACT</name>
<evidence type="ECO:0000256" key="7">
    <source>
        <dbReference type="ARBA" id="ARBA00023136"/>
    </source>
</evidence>
<dbReference type="GO" id="GO:0055085">
    <property type="term" value="P:transmembrane transport"/>
    <property type="evidence" value="ECO:0007669"/>
    <property type="project" value="InterPro"/>
</dbReference>
<dbReference type="Pfam" id="PF00528">
    <property type="entry name" value="BPD_transp_1"/>
    <property type="match status" value="1"/>
</dbReference>